<proteinExistence type="predicted"/>
<evidence type="ECO:0000313" key="2">
    <source>
        <dbReference type="Proteomes" id="UP001056708"/>
    </source>
</evidence>
<sequence length="194" mass="21405">MSSPTLTYLIIDDLEQPSERQVGTLVRLSGRRDSAKTRQGAIELVRHLWEEDLLPANRFANGIHQDSIMAVSEPTDTQTLRPVERGAQELCQLLNLQVTHQQTCQEARPLLSLVQAVLENERSLTPEELELASDRKTGKLLQKVASSHAELSRFRESMSGDAQLILEIIRAETPGDVAIQSPDTVTNGASTAAK</sequence>
<accession>A0ABY5ARH5</accession>
<evidence type="ECO:0000313" key="1">
    <source>
        <dbReference type="EMBL" id="USR91501.1"/>
    </source>
</evidence>
<name>A0ABY5ARH5_9CYAN</name>
<dbReference type="EMBL" id="CP098611">
    <property type="protein sequence ID" value="USR91501.1"/>
    <property type="molecule type" value="Genomic_DNA"/>
</dbReference>
<keyword evidence="2" id="KW-1185">Reference proteome</keyword>
<protein>
    <submittedName>
        <fullName evidence="1">Uncharacterized protein</fullName>
    </submittedName>
</protein>
<gene>
    <name evidence="1" type="ORF">NEA10_01860</name>
</gene>
<dbReference type="RefSeq" id="WP_252663517.1">
    <property type="nucleotide sequence ID" value="NZ_CP098611.1"/>
</dbReference>
<reference evidence="1" key="1">
    <citation type="submission" date="2022-06" db="EMBL/GenBank/DDBJ databases">
        <title>Genome sequence of Phormidium yuhuli AB48 isolated from an industrial photobioreactor environment.</title>
        <authorList>
            <person name="Qiu Y."/>
            <person name="Noonan A.J.C."/>
            <person name="Dofher K."/>
            <person name="Koch M."/>
            <person name="Kieft B."/>
            <person name="Lin X."/>
            <person name="Ziels R.M."/>
            <person name="Hallam S.J."/>
        </authorList>
    </citation>
    <scope>NUCLEOTIDE SEQUENCE</scope>
    <source>
        <strain evidence="1">AB48</strain>
    </source>
</reference>
<dbReference type="Proteomes" id="UP001056708">
    <property type="component" value="Chromosome"/>
</dbReference>
<organism evidence="1 2">
    <name type="scientific">Phormidium yuhuli AB48</name>
    <dbReference type="NCBI Taxonomy" id="2940671"/>
    <lineage>
        <taxon>Bacteria</taxon>
        <taxon>Bacillati</taxon>
        <taxon>Cyanobacteriota</taxon>
        <taxon>Cyanophyceae</taxon>
        <taxon>Oscillatoriophycideae</taxon>
        <taxon>Oscillatoriales</taxon>
        <taxon>Oscillatoriaceae</taxon>
        <taxon>Phormidium</taxon>
        <taxon>Phormidium yuhuli</taxon>
    </lineage>
</organism>